<dbReference type="Proteomes" id="UP001642360">
    <property type="component" value="Unassembled WGS sequence"/>
</dbReference>
<dbReference type="PANTHER" id="PTHR33647:SF5">
    <property type="entry name" value="OS01G0793900 PROTEIN"/>
    <property type="match status" value="1"/>
</dbReference>
<feature type="region of interest" description="Disordered" evidence="1">
    <location>
        <begin position="35"/>
        <end position="56"/>
    </location>
</feature>
<evidence type="ECO:0000313" key="2">
    <source>
        <dbReference type="EMBL" id="CAK9176075.1"/>
    </source>
</evidence>
<dbReference type="PANTHER" id="PTHR33647">
    <property type="entry name" value="OS01G0793900 PROTEIN"/>
    <property type="match status" value="1"/>
</dbReference>
<organism evidence="2 3">
    <name type="scientific">Ilex paraguariensis</name>
    <name type="common">yerba mate</name>
    <dbReference type="NCBI Taxonomy" id="185542"/>
    <lineage>
        <taxon>Eukaryota</taxon>
        <taxon>Viridiplantae</taxon>
        <taxon>Streptophyta</taxon>
        <taxon>Embryophyta</taxon>
        <taxon>Tracheophyta</taxon>
        <taxon>Spermatophyta</taxon>
        <taxon>Magnoliopsida</taxon>
        <taxon>eudicotyledons</taxon>
        <taxon>Gunneridae</taxon>
        <taxon>Pentapetalae</taxon>
        <taxon>asterids</taxon>
        <taxon>campanulids</taxon>
        <taxon>Aquifoliales</taxon>
        <taxon>Aquifoliaceae</taxon>
        <taxon>Ilex</taxon>
    </lineage>
</organism>
<keyword evidence="3" id="KW-1185">Reference proteome</keyword>
<feature type="region of interest" description="Disordered" evidence="1">
    <location>
        <begin position="1"/>
        <end position="20"/>
    </location>
</feature>
<evidence type="ECO:0000313" key="3">
    <source>
        <dbReference type="Proteomes" id="UP001642360"/>
    </source>
</evidence>
<accession>A0ABC8U431</accession>
<name>A0ABC8U431_9AQUA</name>
<dbReference type="EMBL" id="CAUOFW020006736">
    <property type="protein sequence ID" value="CAK9176075.1"/>
    <property type="molecule type" value="Genomic_DNA"/>
</dbReference>
<proteinExistence type="predicted"/>
<gene>
    <name evidence="2" type="ORF">ILEXP_LOCUS45912</name>
</gene>
<reference evidence="2 3" key="1">
    <citation type="submission" date="2024-02" db="EMBL/GenBank/DDBJ databases">
        <authorList>
            <person name="Vignale AGUSTIN F."/>
            <person name="Sosa J E."/>
            <person name="Modenutti C."/>
        </authorList>
    </citation>
    <scope>NUCLEOTIDE SEQUENCE [LARGE SCALE GENOMIC DNA]</scope>
</reference>
<dbReference type="AlphaFoldDB" id="A0ABC8U431"/>
<comment type="caution">
    <text evidence="2">The sequence shown here is derived from an EMBL/GenBank/DDBJ whole genome shotgun (WGS) entry which is preliminary data.</text>
</comment>
<protein>
    <submittedName>
        <fullName evidence="2">Uncharacterized protein</fullName>
    </submittedName>
</protein>
<sequence>MGNCLRRQSSKVEANDDDYGSVSVSSKICMVEKQSTPDMGEGGVFSSSSSPTSNREIKIKTTKKQLQEFLKTVNVHGMPADQVLSLLINTTGDCFEIHHQRPWRPCLQSIPEMN</sequence>
<evidence type="ECO:0000256" key="1">
    <source>
        <dbReference type="SAM" id="MobiDB-lite"/>
    </source>
</evidence>